<gene>
    <name evidence="1" type="ORF">BDM02DRAFT_3185173</name>
</gene>
<evidence type="ECO:0000313" key="2">
    <source>
        <dbReference type="Proteomes" id="UP000886501"/>
    </source>
</evidence>
<reference evidence="1" key="2">
    <citation type="journal article" date="2020" name="Nat. Commun.">
        <title>Large-scale genome sequencing of mycorrhizal fungi provides insights into the early evolution of symbiotic traits.</title>
        <authorList>
            <person name="Miyauchi S."/>
            <person name="Kiss E."/>
            <person name="Kuo A."/>
            <person name="Drula E."/>
            <person name="Kohler A."/>
            <person name="Sanchez-Garcia M."/>
            <person name="Morin E."/>
            <person name="Andreopoulos B."/>
            <person name="Barry K.W."/>
            <person name="Bonito G."/>
            <person name="Buee M."/>
            <person name="Carver A."/>
            <person name="Chen C."/>
            <person name="Cichocki N."/>
            <person name="Clum A."/>
            <person name="Culley D."/>
            <person name="Crous P.W."/>
            <person name="Fauchery L."/>
            <person name="Girlanda M."/>
            <person name="Hayes R.D."/>
            <person name="Keri Z."/>
            <person name="LaButti K."/>
            <person name="Lipzen A."/>
            <person name="Lombard V."/>
            <person name="Magnuson J."/>
            <person name="Maillard F."/>
            <person name="Murat C."/>
            <person name="Nolan M."/>
            <person name="Ohm R.A."/>
            <person name="Pangilinan J."/>
            <person name="Pereira M.F."/>
            <person name="Perotto S."/>
            <person name="Peter M."/>
            <person name="Pfister S."/>
            <person name="Riley R."/>
            <person name="Sitrit Y."/>
            <person name="Stielow J.B."/>
            <person name="Szollosi G."/>
            <person name="Zifcakova L."/>
            <person name="Stursova M."/>
            <person name="Spatafora J.W."/>
            <person name="Tedersoo L."/>
            <person name="Vaario L.M."/>
            <person name="Yamada A."/>
            <person name="Yan M."/>
            <person name="Wang P."/>
            <person name="Xu J."/>
            <person name="Bruns T."/>
            <person name="Baldrian P."/>
            <person name="Vilgalys R."/>
            <person name="Dunand C."/>
            <person name="Henrissat B."/>
            <person name="Grigoriev I.V."/>
            <person name="Hibbett D."/>
            <person name="Nagy L.G."/>
            <person name="Martin F.M."/>
        </authorList>
    </citation>
    <scope>NUCLEOTIDE SEQUENCE</scope>
    <source>
        <strain evidence="1">P2</strain>
    </source>
</reference>
<dbReference type="Proteomes" id="UP000886501">
    <property type="component" value="Unassembled WGS sequence"/>
</dbReference>
<organism evidence="1 2">
    <name type="scientific">Thelephora ganbajun</name>
    <name type="common">Ganba fungus</name>
    <dbReference type="NCBI Taxonomy" id="370292"/>
    <lineage>
        <taxon>Eukaryota</taxon>
        <taxon>Fungi</taxon>
        <taxon>Dikarya</taxon>
        <taxon>Basidiomycota</taxon>
        <taxon>Agaricomycotina</taxon>
        <taxon>Agaricomycetes</taxon>
        <taxon>Thelephorales</taxon>
        <taxon>Thelephoraceae</taxon>
        <taxon>Thelephora</taxon>
    </lineage>
</organism>
<keyword evidence="2" id="KW-1185">Reference proteome</keyword>
<accession>A0ACB6ZNG5</accession>
<dbReference type="EMBL" id="MU117982">
    <property type="protein sequence ID" value="KAF9650686.1"/>
    <property type="molecule type" value="Genomic_DNA"/>
</dbReference>
<protein>
    <submittedName>
        <fullName evidence="1">Mitochondrial carrier</fullName>
    </submittedName>
</protein>
<sequence length="472" mass="51906">MSAPSSSLRDMYAPSQASWSFVPSQSNNTVPSAVTSNVPQTSYEWSTRAPTNPIFDLSSLSLTEPSGVEIKLLLKGLIAGAVMQYTSNALAMPFEVGKLLLQVQWVPRDLSLLGGSMVKEEEYEEELSDAESNDADSYFADPSNPNPVRYTRPRPVDERGYVVRRSVMEEGTRPEYIIPVSSSDGVWGMVKRIGRFDAEGWLALFKGLLTSCVNDVLSSTLQPVVQNILQSIFTPSPSKSSSILLPVASHLLTGLILSPLDLVRTRLIVQSLLPRYQSYAGPLDALSQILRNEGGLKGVYLHPHLLIPAILDNGLRPLVSLALPPYIATSVLGLHGSVDSSPFAWAVAELVGTCAGLIIVMPFETIRRRLQVQTRGIAKPIKACVEQRPLPYNGVVDAFWHIITEERSNLPERWKGKGKEKDVVVMKESWWRSMGIEQLYRGFGMRLTASFLVFVLGVTNGGFDTDSGWAEL</sequence>
<reference evidence="1" key="1">
    <citation type="submission" date="2019-10" db="EMBL/GenBank/DDBJ databases">
        <authorList>
            <consortium name="DOE Joint Genome Institute"/>
            <person name="Kuo A."/>
            <person name="Miyauchi S."/>
            <person name="Kiss E."/>
            <person name="Drula E."/>
            <person name="Kohler A."/>
            <person name="Sanchez-Garcia M."/>
            <person name="Andreopoulos B."/>
            <person name="Barry K.W."/>
            <person name="Bonito G."/>
            <person name="Buee M."/>
            <person name="Carver A."/>
            <person name="Chen C."/>
            <person name="Cichocki N."/>
            <person name="Clum A."/>
            <person name="Culley D."/>
            <person name="Crous P.W."/>
            <person name="Fauchery L."/>
            <person name="Girlanda M."/>
            <person name="Hayes R."/>
            <person name="Keri Z."/>
            <person name="Labutti K."/>
            <person name="Lipzen A."/>
            <person name="Lombard V."/>
            <person name="Magnuson J."/>
            <person name="Maillard F."/>
            <person name="Morin E."/>
            <person name="Murat C."/>
            <person name="Nolan M."/>
            <person name="Ohm R."/>
            <person name="Pangilinan J."/>
            <person name="Pereira M."/>
            <person name="Perotto S."/>
            <person name="Peter M."/>
            <person name="Riley R."/>
            <person name="Sitrit Y."/>
            <person name="Stielow B."/>
            <person name="Szollosi G."/>
            <person name="Zifcakova L."/>
            <person name="Stursova M."/>
            <person name="Spatafora J.W."/>
            <person name="Tedersoo L."/>
            <person name="Vaario L.-M."/>
            <person name="Yamada A."/>
            <person name="Yan M."/>
            <person name="Wang P."/>
            <person name="Xu J."/>
            <person name="Bruns T."/>
            <person name="Baldrian P."/>
            <person name="Vilgalys R."/>
            <person name="Henrissat B."/>
            <person name="Grigoriev I.V."/>
            <person name="Hibbett D."/>
            <person name="Nagy L.G."/>
            <person name="Martin F.M."/>
        </authorList>
    </citation>
    <scope>NUCLEOTIDE SEQUENCE</scope>
    <source>
        <strain evidence="1">P2</strain>
    </source>
</reference>
<proteinExistence type="predicted"/>
<name>A0ACB6ZNG5_THEGA</name>
<evidence type="ECO:0000313" key="1">
    <source>
        <dbReference type="EMBL" id="KAF9650686.1"/>
    </source>
</evidence>
<comment type="caution">
    <text evidence="1">The sequence shown here is derived from an EMBL/GenBank/DDBJ whole genome shotgun (WGS) entry which is preliminary data.</text>
</comment>